<dbReference type="GO" id="GO:0005524">
    <property type="term" value="F:ATP binding"/>
    <property type="evidence" value="ECO:0007669"/>
    <property type="project" value="InterPro"/>
</dbReference>
<dbReference type="InterPro" id="IPR008271">
    <property type="entry name" value="Ser/Thr_kinase_AS"/>
</dbReference>
<proteinExistence type="predicted"/>
<dbReference type="InterPro" id="IPR000719">
    <property type="entry name" value="Prot_kinase_dom"/>
</dbReference>
<dbReference type="OrthoDB" id="10252171at2759"/>
<dbReference type="PROSITE" id="PS50011">
    <property type="entry name" value="PROTEIN_KINASE_DOM"/>
    <property type="match status" value="2"/>
</dbReference>
<keyword evidence="3" id="KW-1185">Reference proteome</keyword>
<reference evidence="2 3" key="1">
    <citation type="journal article" date="2018" name="Nat. Ecol. Evol.">
        <title>Genomic signatures of mitonuclear coevolution across populations of Tigriopus californicus.</title>
        <authorList>
            <person name="Barreto F.S."/>
            <person name="Watson E.T."/>
            <person name="Lima T.G."/>
            <person name="Willett C.S."/>
            <person name="Edmands S."/>
            <person name="Li W."/>
            <person name="Burton R.S."/>
        </authorList>
    </citation>
    <scope>NUCLEOTIDE SEQUENCE [LARGE SCALE GENOMIC DNA]</scope>
    <source>
        <strain evidence="2 3">San Diego</strain>
    </source>
</reference>
<evidence type="ECO:0000313" key="3">
    <source>
        <dbReference type="Proteomes" id="UP000318571"/>
    </source>
</evidence>
<accession>A0A553NT52</accession>
<dbReference type="EMBL" id="VCGU01000010">
    <property type="protein sequence ID" value="TRY68611.1"/>
    <property type="molecule type" value="Genomic_DNA"/>
</dbReference>
<dbReference type="STRING" id="6832.A0A553NT52"/>
<dbReference type="PROSITE" id="PS00108">
    <property type="entry name" value="PROTEIN_KINASE_ST"/>
    <property type="match status" value="1"/>
</dbReference>
<dbReference type="SMART" id="SM00220">
    <property type="entry name" value="S_TKc"/>
    <property type="match status" value="2"/>
</dbReference>
<feature type="domain" description="Protein kinase" evidence="1">
    <location>
        <begin position="23"/>
        <end position="280"/>
    </location>
</feature>
<dbReference type="PANTHER" id="PTHR24347">
    <property type="entry name" value="SERINE/THREONINE-PROTEIN KINASE"/>
    <property type="match status" value="1"/>
</dbReference>
<dbReference type="OMA" id="NEERPDW"/>
<comment type="caution">
    <text evidence="2">The sequence shown here is derived from an EMBL/GenBank/DDBJ whole genome shotgun (WGS) entry which is preliminary data.</text>
</comment>
<dbReference type="Pfam" id="PF00069">
    <property type="entry name" value="Pkinase"/>
    <property type="match status" value="2"/>
</dbReference>
<protein>
    <recommendedName>
        <fullName evidence="1">Protein kinase domain-containing protein</fullName>
    </recommendedName>
</protein>
<feature type="domain" description="Protein kinase" evidence="1">
    <location>
        <begin position="370"/>
        <end position="627"/>
    </location>
</feature>
<gene>
    <name evidence="2" type="ORF">TCAL_03224</name>
</gene>
<dbReference type="Gene3D" id="1.10.510.10">
    <property type="entry name" value="Transferase(Phosphotransferase) domain 1"/>
    <property type="match status" value="2"/>
</dbReference>
<dbReference type="SUPFAM" id="SSF56112">
    <property type="entry name" value="Protein kinase-like (PK-like)"/>
    <property type="match status" value="2"/>
</dbReference>
<dbReference type="InterPro" id="IPR011009">
    <property type="entry name" value="Kinase-like_dom_sf"/>
</dbReference>
<name>A0A553NT52_TIGCA</name>
<evidence type="ECO:0000313" key="2">
    <source>
        <dbReference type="EMBL" id="TRY68611.1"/>
    </source>
</evidence>
<sequence length="683" mass="78018">MDQYASAFDDLPVKTVFEYHKEYKVLRQIANGAFGSVHCVQKRDTKVIHAAKYVKSRNSDLEREVNALKSLCKSNLVLKFVALYQNTTGIQSILVTEFLAGGDLCERTSSKDYILTEQKCRNVIRQICRGVQYIHSNNFIHLDLKPFNIVFSQKKDDYDLRIIDFGLAREIDETRRVRIGMCGTIEYMSPEVMNCLEASPASDCWGIGVIAFQLLSGGVSPFFVGNRFRTMARVLDCDYAINGPELAKTSDEAKDFISRLLLKEPSHRMTAHHCLQHPWLVDDKLYLGILETLETTWMRRCLARRRWYRLLNAVRAMTSIRQLSGSWENNSSMSSVSSEDDDPVVLTTPVNRLPNGLSIFDISAYNNTFDKLHLIVNNGAFGTLFCIQHTVSGEVYSSKHLRDSFPTMRKEASILHQLRNEDAIIAFHGLYEGPHESVIVTDFLVGGDLVERTASPDFVLNESKCKTYVRQICQGLQYIHKCNIVHLDLKPFSICFVSHDETALLKITDFQLAQNLPLPERKIKVTEMCGSLEFMSPEVIECTNASTATDCWGVGVISYMLITGGQSPFYGGNRFRTMAKILTAQYSLDMPDLRHISPEAKEFIRQLLHVDPFFRMTAQDCLDHAWLTSDSDYVDVLYTLETKWMKQLLARRRWQRWYNAVRAMQRMRKFSAASFKLAMEAGN</sequence>
<dbReference type="Gene3D" id="3.30.200.20">
    <property type="entry name" value="Phosphorylase Kinase, domain 1"/>
    <property type="match status" value="1"/>
</dbReference>
<evidence type="ECO:0000259" key="1">
    <source>
        <dbReference type="PROSITE" id="PS50011"/>
    </source>
</evidence>
<organism evidence="2 3">
    <name type="scientific">Tigriopus californicus</name>
    <name type="common">Marine copepod</name>
    <dbReference type="NCBI Taxonomy" id="6832"/>
    <lineage>
        <taxon>Eukaryota</taxon>
        <taxon>Metazoa</taxon>
        <taxon>Ecdysozoa</taxon>
        <taxon>Arthropoda</taxon>
        <taxon>Crustacea</taxon>
        <taxon>Multicrustacea</taxon>
        <taxon>Hexanauplia</taxon>
        <taxon>Copepoda</taxon>
        <taxon>Harpacticoida</taxon>
        <taxon>Harpacticidae</taxon>
        <taxon>Tigriopus</taxon>
    </lineage>
</organism>
<dbReference type="AlphaFoldDB" id="A0A553NT52"/>
<dbReference type="Proteomes" id="UP000318571">
    <property type="component" value="Chromosome 1"/>
</dbReference>
<dbReference type="GO" id="GO:0004672">
    <property type="term" value="F:protein kinase activity"/>
    <property type="evidence" value="ECO:0007669"/>
    <property type="project" value="InterPro"/>
</dbReference>